<comment type="caution">
    <text evidence="2">The sequence shown here is derived from an EMBL/GenBank/DDBJ whole genome shotgun (WGS) entry which is preliminary data.</text>
</comment>
<evidence type="ECO:0000256" key="1">
    <source>
        <dbReference type="SAM" id="MobiDB-lite"/>
    </source>
</evidence>
<reference evidence="2 3" key="1">
    <citation type="submission" date="2020-08" db="EMBL/GenBank/DDBJ databases">
        <title>Sequencing the genomes of 1000 actinobacteria strains.</title>
        <authorList>
            <person name="Klenk H.-P."/>
        </authorList>
    </citation>
    <scope>NUCLEOTIDE SEQUENCE [LARGE SCALE GENOMIC DNA]</scope>
    <source>
        <strain evidence="2 3">DSM 22826</strain>
    </source>
</reference>
<proteinExistence type="predicted"/>
<keyword evidence="3" id="KW-1185">Reference proteome</keyword>
<protein>
    <submittedName>
        <fullName evidence="2">Uncharacterized protein</fullName>
    </submittedName>
</protein>
<sequence length="115" mass="12325">MRPVLNPSASFRDGAGEALECSRSMFVGRVDTRGFSEIDRGQWPGSLPGRLSPHPGPHHPDVMSLERAPIATGSPSWPMARPKTGGALTVNDDSRTRWGAAGEIQPIVQRDGGPR</sequence>
<gene>
    <name evidence="2" type="ORF">E9229_000844</name>
</gene>
<dbReference type="Proteomes" id="UP000523000">
    <property type="component" value="Unassembled WGS sequence"/>
</dbReference>
<dbReference type="EMBL" id="JACHVS010000001">
    <property type="protein sequence ID" value="MBB2994653.1"/>
    <property type="molecule type" value="Genomic_DNA"/>
</dbReference>
<name>A0A839QGB1_9MICC</name>
<evidence type="ECO:0000313" key="3">
    <source>
        <dbReference type="Proteomes" id="UP000523000"/>
    </source>
</evidence>
<dbReference type="AlphaFoldDB" id="A0A839QGB1"/>
<feature type="region of interest" description="Disordered" evidence="1">
    <location>
        <begin position="37"/>
        <end position="115"/>
    </location>
</feature>
<evidence type="ECO:0000313" key="2">
    <source>
        <dbReference type="EMBL" id="MBB2994653.1"/>
    </source>
</evidence>
<organism evidence="2 3">
    <name type="scientific">Paeniglutamicibacter cryotolerans</name>
    <dbReference type="NCBI Taxonomy" id="670079"/>
    <lineage>
        <taxon>Bacteria</taxon>
        <taxon>Bacillati</taxon>
        <taxon>Actinomycetota</taxon>
        <taxon>Actinomycetes</taxon>
        <taxon>Micrococcales</taxon>
        <taxon>Micrococcaceae</taxon>
        <taxon>Paeniglutamicibacter</taxon>
    </lineage>
</organism>
<accession>A0A839QGB1</accession>